<proteinExistence type="inferred from homology"/>
<sequence length="259" mass="27698">MEFLTALPWTYTQVPEYALFAFAALVFAGAGIVKGTLGVGMPLFAVPLLVLVLPAPTAISLLAVPVLCSNLWQAARAAEPVRQFTRFRWLSLALLVSTVLSVRLALALPLDLLNLLVALSVICAVILMLYRPDKAIPRSKETPLGILVGVLAGAMGGLSSLTGPFIITYLLALRLPREEFVGSISIIYLFGVIPLYASLAYHGRLGWAEAAVSLLAVAPMAMGMSLGRRLRTRLSEVAFRRILLAFLASVAVLLIAKSA</sequence>
<name>A0A1W6ZGS3_9BORD</name>
<dbReference type="AlphaFoldDB" id="A0A1W6ZGS3"/>
<feature type="transmembrane region" description="Helical" evidence="8">
    <location>
        <begin position="144"/>
        <end position="173"/>
    </location>
</feature>
<evidence type="ECO:0000256" key="4">
    <source>
        <dbReference type="ARBA" id="ARBA00022475"/>
    </source>
</evidence>
<protein>
    <recommendedName>
        <fullName evidence="8">Probable membrane transporter protein</fullName>
    </recommendedName>
</protein>
<dbReference type="InterPro" id="IPR002781">
    <property type="entry name" value="TM_pro_TauE-like"/>
</dbReference>
<reference evidence="9 10" key="1">
    <citation type="submission" date="2017-05" db="EMBL/GenBank/DDBJ databases">
        <title>Complete and WGS of Bordetella genogroups.</title>
        <authorList>
            <person name="Spilker T."/>
            <person name="LiPuma J."/>
        </authorList>
    </citation>
    <scope>NUCLEOTIDE SEQUENCE [LARGE SCALE GENOMIC DNA]</scope>
    <source>
        <strain evidence="9 10">AU7206</strain>
    </source>
</reference>
<dbReference type="EMBL" id="CP021111">
    <property type="protein sequence ID" value="ARP96497.1"/>
    <property type="molecule type" value="Genomic_DNA"/>
</dbReference>
<dbReference type="KEGG" id="bgm:CAL15_20305"/>
<gene>
    <name evidence="9" type="ORF">CAL15_20305</name>
</gene>
<organism evidence="9 10">
    <name type="scientific">Bordetella genomosp. 13</name>
    <dbReference type="NCBI Taxonomy" id="463040"/>
    <lineage>
        <taxon>Bacteria</taxon>
        <taxon>Pseudomonadati</taxon>
        <taxon>Pseudomonadota</taxon>
        <taxon>Betaproteobacteria</taxon>
        <taxon>Burkholderiales</taxon>
        <taxon>Alcaligenaceae</taxon>
        <taxon>Bordetella</taxon>
    </lineage>
</organism>
<feature type="transmembrane region" description="Helical" evidence="8">
    <location>
        <begin position="205"/>
        <end position="226"/>
    </location>
</feature>
<keyword evidence="7 8" id="KW-0472">Membrane</keyword>
<comment type="similarity">
    <text evidence="2 8">Belongs to the 4-toluene sulfonate uptake permease (TSUP) (TC 2.A.102) family.</text>
</comment>
<comment type="subcellular location">
    <subcellularLocation>
        <location evidence="1 8">Cell membrane</location>
        <topology evidence="1 8">Multi-pass membrane protein</topology>
    </subcellularLocation>
</comment>
<dbReference type="InterPro" id="IPR052017">
    <property type="entry name" value="TSUP"/>
</dbReference>
<feature type="transmembrane region" description="Helical" evidence="8">
    <location>
        <begin position="17"/>
        <end position="37"/>
    </location>
</feature>
<dbReference type="Pfam" id="PF01925">
    <property type="entry name" value="TauE"/>
    <property type="match status" value="1"/>
</dbReference>
<keyword evidence="5 8" id="KW-0812">Transmembrane</keyword>
<feature type="transmembrane region" description="Helical" evidence="8">
    <location>
        <begin position="87"/>
        <end position="106"/>
    </location>
</feature>
<dbReference type="Proteomes" id="UP000194161">
    <property type="component" value="Chromosome"/>
</dbReference>
<dbReference type="GO" id="GO:0005886">
    <property type="term" value="C:plasma membrane"/>
    <property type="evidence" value="ECO:0007669"/>
    <property type="project" value="UniProtKB-SubCell"/>
</dbReference>
<evidence type="ECO:0000256" key="6">
    <source>
        <dbReference type="ARBA" id="ARBA00022989"/>
    </source>
</evidence>
<dbReference type="RefSeq" id="WP_086080147.1">
    <property type="nucleotide sequence ID" value="NZ_CP021111.1"/>
</dbReference>
<accession>A0A1W6ZGS3</accession>
<dbReference type="OrthoDB" id="9800873at2"/>
<evidence type="ECO:0000256" key="7">
    <source>
        <dbReference type="ARBA" id="ARBA00023136"/>
    </source>
</evidence>
<evidence type="ECO:0000313" key="9">
    <source>
        <dbReference type="EMBL" id="ARP96497.1"/>
    </source>
</evidence>
<evidence type="ECO:0000256" key="5">
    <source>
        <dbReference type="ARBA" id="ARBA00022692"/>
    </source>
</evidence>
<evidence type="ECO:0000256" key="8">
    <source>
        <dbReference type="RuleBase" id="RU363041"/>
    </source>
</evidence>
<keyword evidence="10" id="KW-1185">Reference proteome</keyword>
<evidence type="ECO:0000313" key="10">
    <source>
        <dbReference type="Proteomes" id="UP000194161"/>
    </source>
</evidence>
<evidence type="ECO:0000256" key="2">
    <source>
        <dbReference type="ARBA" id="ARBA00009142"/>
    </source>
</evidence>
<keyword evidence="6 8" id="KW-1133">Transmembrane helix</keyword>
<evidence type="ECO:0000256" key="1">
    <source>
        <dbReference type="ARBA" id="ARBA00004651"/>
    </source>
</evidence>
<dbReference type="PANTHER" id="PTHR30269">
    <property type="entry name" value="TRANSMEMBRANE PROTEIN YFCA"/>
    <property type="match status" value="1"/>
</dbReference>
<feature type="transmembrane region" description="Helical" evidence="8">
    <location>
        <begin position="113"/>
        <end position="132"/>
    </location>
</feature>
<keyword evidence="3" id="KW-0813">Transport</keyword>
<dbReference type="PANTHER" id="PTHR30269:SF32">
    <property type="entry name" value="MEMBRANE TRANSPORTER PROTEIN-RELATED"/>
    <property type="match status" value="1"/>
</dbReference>
<keyword evidence="4 8" id="KW-1003">Cell membrane</keyword>
<feature type="transmembrane region" description="Helical" evidence="8">
    <location>
        <begin position="44"/>
        <end position="67"/>
    </location>
</feature>
<feature type="transmembrane region" description="Helical" evidence="8">
    <location>
        <begin position="180"/>
        <end position="199"/>
    </location>
</feature>
<evidence type="ECO:0000256" key="3">
    <source>
        <dbReference type="ARBA" id="ARBA00022448"/>
    </source>
</evidence>
<feature type="transmembrane region" description="Helical" evidence="8">
    <location>
        <begin position="238"/>
        <end position="256"/>
    </location>
</feature>